<feature type="region of interest" description="Disordered" evidence="5">
    <location>
        <begin position="162"/>
        <end position="188"/>
    </location>
</feature>
<keyword evidence="4" id="KW-0963">Cytoplasm</keyword>
<dbReference type="AlphaFoldDB" id="C1DZA0"/>
<proteinExistence type="inferred from homology"/>
<evidence type="ECO:0000256" key="5">
    <source>
        <dbReference type="SAM" id="MobiDB-lite"/>
    </source>
</evidence>
<feature type="compositionally biased region" description="Basic and acidic residues" evidence="5">
    <location>
        <begin position="69"/>
        <end position="89"/>
    </location>
</feature>
<dbReference type="eggNOG" id="KOG0741">
    <property type="taxonomic scope" value="Eukaryota"/>
</dbReference>
<evidence type="ECO:0000256" key="4">
    <source>
        <dbReference type="RuleBase" id="RU367045"/>
    </source>
</evidence>
<dbReference type="EC" id="3.6.4.6" evidence="4"/>
<sequence>MTTSRHAGRALLRALRSPAASSSRAGGATTTANVGAPRHPTKAWDADPSRAAVAFRGITTKSPLEAELEQQRAVEEMERAQREMREEAARIASGRGATHSMSSSSAPSQQPSPSSPPKPKPAPPMFGAPLGGSVARTPSTPVTEKPQPKRTVVKAPTLGIAMHSDGRVGPAGNRNLMPEPPPETADTSQSHLKDMLADGSFERYGVGGLDAEFLTIFRRVFASRMVPPEMVKRLGMRHVKGMLLYGPPGTGKTLVARQLGKLLNAHPPKIVNGPEILQRFVGQSEENMRELFAPAEKEWKGKAEKSKLHVIIFDEIDAIMKARGSGGATASVVHDNVVNQLLTKLDGMQSLDNVLVVGITNRRDLLDPAVLRPGRLELQVEVGLPDRKGRTQIFNIHTARMRAEGLLATDVDIDTLAEVTGNYSGAEIKGLVGAAQSHALARYLKDADDVGGDATSASPSTESSSSSSSSSSSKLNVTMDDFTRAMREVRPAMGADEEALASMRPLGVLCSCTTGSSEVSPHKRARDAIGPLLRAVARRRPRDDPNAAANEGGSSSSESSRSRGVGDAGPDHLAILVHGPPGSGKSAAVAAAAQRGDGEDQEGDLLFPHVRVFRADAVAASGGDVEHALRTAFDDAVKSNLSLLVVDGLETLLGVAPGDAAPAGESRTAPETARALLALLRRPPPPGRRLAVVATTSSPRALDALGLTSAFHASVEVPALSPVEVVNVLRACGAFEGSSPGDVVANPRGGGLVGHDAVLDPAARAAALVVGEANGANGVGVRTILRAVNLARALADGGGETALGKARGLDPDGDAWRTALARVGLLG</sequence>
<keyword evidence="8" id="KW-1185">Reference proteome</keyword>
<dbReference type="Gene3D" id="3.40.50.300">
    <property type="entry name" value="P-loop containing nucleotide triphosphate hydrolases"/>
    <property type="match status" value="2"/>
</dbReference>
<dbReference type="FunFam" id="3.40.50.300:FF:000154">
    <property type="entry name" value="Vesicle-fusing ATPase 1"/>
    <property type="match status" value="1"/>
</dbReference>
<keyword evidence="2 4" id="KW-0547">Nucleotide-binding</keyword>
<dbReference type="GO" id="GO:0005795">
    <property type="term" value="C:Golgi stack"/>
    <property type="evidence" value="ECO:0007669"/>
    <property type="project" value="TreeGrafter"/>
</dbReference>
<keyword evidence="4" id="KW-0460">Magnesium</keyword>
<feature type="compositionally biased region" description="Low complexity" evidence="5">
    <location>
        <begin position="9"/>
        <end position="36"/>
    </location>
</feature>
<dbReference type="STRING" id="296587.C1DZA0"/>
<dbReference type="GO" id="GO:0005524">
    <property type="term" value="F:ATP binding"/>
    <property type="evidence" value="ECO:0007669"/>
    <property type="project" value="UniProtKB-UniRule"/>
</dbReference>
<dbReference type="GO" id="GO:0046872">
    <property type="term" value="F:metal ion binding"/>
    <property type="evidence" value="ECO:0007669"/>
    <property type="project" value="UniProtKB-UniRule"/>
</dbReference>
<comment type="subcellular location">
    <subcellularLocation>
        <location evidence="4">Cytoplasm</location>
    </subcellularLocation>
</comment>
<feature type="region of interest" description="Disordered" evidence="5">
    <location>
        <begin position="514"/>
        <end position="602"/>
    </location>
</feature>
<dbReference type="RefSeq" id="XP_002500312.1">
    <property type="nucleotide sequence ID" value="XM_002500266.1"/>
</dbReference>
<feature type="compositionally biased region" description="Low complexity" evidence="5">
    <location>
        <begin position="456"/>
        <end position="473"/>
    </location>
</feature>
<dbReference type="EMBL" id="CP001323">
    <property type="protein sequence ID" value="ACO61570.1"/>
    <property type="molecule type" value="Genomic_DNA"/>
</dbReference>
<dbReference type="Gene3D" id="1.10.8.60">
    <property type="match status" value="1"/>
</dbReference>
<keyword evidence="4" id="KW-0653">Protein transport</keyword>
<dbReference type="GO" id="GO:0035494">
    <property type="term" value="P:SNARE complex disassembly"/>
    <property type="evidence" value="ECO:0007669"/>
    <property type="project" value="InterPro"/>
</dbReference>
<dbReference type="InterPro" id="IPR003959">
    <property type="entry name" value="ATPase_AAA_core"/>
</dbReference>
<dbReference type="InParanoid" id="C1DZA0"/>
<dbReference type="Proteomes" id="UP000002009">
    <property type="component" value="Chromosome 2"/>
</dbReference>
<comment type="similarity">
    <text evidence="1 4">Belongs to the AAA ATPase family.</text>
</comment>
<dbReference type="GeneID" id="8241016"/>
<dbReference type="Pfam" id="PF00004">
    <property type="entry name" value="AAA"/>
    <property type="match status" value="2"/>
</dbReference>
<accession>C1DZA0</accession>
<dbReference type="InterPro" id="IPR003593">
    <property type="entry name" value="AAA+_ATPase"/>
</dbReference>
<organism evidence="7 8">
    <name type="scientific">Micromonas commoda (strain RCC299 / NOUM17 / CCMP2709)</name>
    <name type="common">Picoplanktonic green alga</name>
    <dbReference type="NCBI Taxonomy" id="296587"/>
    <lineage>
        <taxon>Eukaryota</taxon>
        <taxon>Viridiplantae</taxon>
        <taxon>Chlorophyta</taxon>
        <taxon>Mamiellophyceae</taxon>
        <taxon>Mamiellales</taxon>
        <taxon>Mamiellaceae</taxon>
        <taxon>Micromonas</taxon>
    </lineage>
</organism>
<evidence type="ECO:0000256" key="1">
    <source>
        <dbReference type="ARBA" id="ARBA00006914"/>
    </source>
</evidence>
<dbReference type="Pfam" id="PF17862">
    <property type="entry name" value="AAA_lid_3"/>
    <property type="match status" value="1"/>
</dbReference>
<dbReference type="InterPro" id="IPR039812">
    <property type="entry name" value="Vesicle-fus_ATPase"/>
</dbReference>
<evidence type="ECO:0000256" key="3">
    <source>
        <dbReference type="ARBA" id="ARBA00022840"/>
    </source>
</evidence>
<dbReference type="SUPFAM" id="SSF52540">
    <property type="entry name" value="P-loop containing nucleoside triphosphate hydrolases"/>
    <property type="match status" value="2"/>
</dbReference>
<dbReference type="OrthoDB" id="9982946at2759"/>
<keyword evidence="3 4" id="KW-0067">ATP-binding</keyword>
<feature type="compositionally biased region" description="Low complexity" evidence="5">
    <location>
        <begin position="546"/>
        <end position="563"/>
    </location>
</feature>
<gene>
    <name evidence="7" type="primary">NSFA</name>
    <name evidence="7" type="ORF">MICPUN_113384</name>
</gene>
<name>C1DZA0_MICCC</name>
<dbReference type="InterPro" id="IPR027417">
    <property type="entry name" value="P-loop_NTPase"/>
</dbReference>
<feature type="compositionally biased region" description="Low complexity" evidence="5">
    <location>
        <begin position="100"/>
        <end position="112"/>
    </location>
</feature>
<dbReference type="GO" id="GO:0016887">
    <property type="term" value="F:ATP hydrolysis activity"/>
    <property type="evidence" value="ECO:0007669"/>
    <property type="project" value="InterPro"/>
</dbReference>
<feature type="region of interest" description="Disordered" evidence="5">
    <location>
        <begin position="1"/>
        <end position="150"/>
    </location>
</feature>
<feature type="domain" description="AAA+ ATPase" evidence="6">
    <location>
        <begin position="571"/>
        <end position="721"/>
    </location>
</feature>
<reference evidence="7 8" key="1">
    <citation type="journal article" date="2009" name="Science">
        <title>Green evolution and dynamic adaptations revealed by genomes of the marine picoeukaryotes Micromonas.</title>
        <authorList>
            <person name="Worden A.Z."/>
            <person name="Lee J.H."/>
            <person name="Mock T."/>
            <person name="Rouze P."/>
            <person name="Simmons M.P."/>
            <person name="Aerts A.L."/>
            <person name="Allen A.E."/>
            <person name="Cuvelier M.L."/>
            <person name="Derelle E."/>
            <person name="Everett M.V."/>
            <person name="Foulon E."/>
            <person name="Grimwood J."/>
            <person name="Gundlach H."/>
            <person name="Henrissat B."/>
            <person name="Napoli C."/>
            <person name="McDonald S.M."/>
            <person name="Parker M.S."/>
            <person name="Rombauts S."/>
            <person name="Salamov A."/>
            <person name="Von Dassow P."/>
            <person name="Badger J.H."/>
            <person name="Coutinho P.M."/>
            <person name="Demir E."/>
            <person name="Dubchak I."/>
            <person name="Gentemann C."/>
            <person name="Eikrem W."/>
            <person name="Gready J.E."/>
            <person name="John U."/>
            <person name="Lanier W."/>
            <person name="Lindquist E.A."/>
            <person name="Lucas S."/>
            <person name="Mayer K.F."/>
            <person name="Moreau H."/>
            <person name="Not F."/>
            <person name="Otillar R."/>
            <person name="Panaud O."/>
            <person name="Pangilinan J."/>
            <person name="Paulsen I."/>
            <person name="Piegu B."/>
            <person name="Poliakov A."/>
            <person name="Robbens S."/>
            <person name="Schmutz J."/>
            <person name="Toulza E."/>
            <person name="Wyss T."/>
            <person name="Zelensky A."/>
            <person name="Zhou K."/>
            <person name="Armbrust E.V."/>
            <person name="Bhattacharya D."/>
            <person name="Goodenough U.W."/>
            <person name="Van de Peer Y."/>
            <person name="Grigoriev I.V."/>
        </authorList>
    </citation>
    <scope>NUCLEOTIDE SEQUENCE [LARGE SCALE GENOMIC DNA]</scope>
    <source>
        <strain evidence="8">RCC299 / NOUM17</strain>
    </source>
</reference>
<comment type="catalytic activity">
    <reaction evidence="4">
        <text>ATP + H2O = ADP + phosphate + H(+)</text>
        <dbReference type="Rhea" id="RHEA:13065"/>
        <dbReference type="ChEBI" id="CHEBI:15377"/>
        <dbReference type="ChEBI" id="CHEBI:15378"/>
        <dbReference type="ChEBI" id="CHEBI:30616"/>
        <dbReference type="ChEBI" id="CHEBI:43474"/>
        <dbReference type="ChEBI" id="CHEBI:456216"/>
        <dbReference type="EC" id="3.6.4.6"/>
    </reaction>
</comment>
<keyword evidence="4" id="KW-0931">ER-Golgi transport</keyword>
<evidence type="ECO:0000256" key="2">
    <source>
        <dbReference type="ARBA" id="ARBA00022741"/>
    </source>
</evidence>
<evidence type="ECO:0000313" key="7">
    <source>
        <dbReference type="EMBL" id="ACO61570.1"/>
    </source>
</evidence>
<feature type="compositionally biased region" description="Pro residues" evidence="5">
    <location>
        <begin position="113"/>
        <end position="126"/>
    </location>
</feature>
<keyword evidence="4 7" id="KW-0378">Hydrolase</keyword>
<feature type="region of interest" description="Disordered" evidence="5">
    <location>
        <begin position="450"/>
        <end position="476"/>
    </location>
</feature>
<dbReference type="InterPro" id="IPR041569">
    <property type="entry name" value="AAA_lid_3"/>
</dbReference>
<evidence type="ECO:0000259" key="6">
    <source>
        <dbReference type="SMART" id="SM00382"/>
    </source>
</evidence>
<evidence type="ECO:0000313" key="8">
    <source>
        <dbReference type="Proteomes" id="UP000002009"/>
    </source>
</evidence>
<protein>
    <recommendedName>
        <fullName evidence="4">Vesicle-fusing ATPase</fullName>
        <ecNumber evidence="4">3.6.4.6</ecNumber>
    </recommendedName>
</protein>
<comment type="function">
    <text evidence="4">Required for vesicle-mediated transport. Catalyzes the fusion of transport vesicles within the Golgi cisternae. Is also required for transport from the endoplasmic reticulum to the Golgi stack. Seems to function as a fusion protein required for the delivery of cargo proteins to all compartments of the Golgi stack independent of vesicle origin.</text>
</comment>
<keyword evidence="4" id="KW-0813">Transport</keyword>
<dbReference type="FunFam" id="1.10.8.60:FF:000127">
    <property type="entry name" value="Vesicular-fusion protein SEC18"/>
    <property type="match status" value="1"/>
</dbReference>
<comment type="cofactor">
    <cofactor evidence="4">
        <name>Mg(2+)</name>
        <dbReference type="ChEBI" id="CHEBI:18420"/>
    </cofactor>
    <text evidence="4">Binds 1 Mg(2+) ion per subunit.</text>
</comment>
<dbReference type="KEGG" id="mis:MICPUN_113384"/>
<feature type="domain" description="AAA+ ATPase" evidence="6">
    <location>
        <begin position="238"/>
        <end position="386"/>
    </location>
</feature>
<dbReference type="PANTHER" id="PTHR23078:SF3">
    <property type="entry name" value="VESICLE-FUSING ATPASE"/>
    <property type="match status" value="1"/>
</dbReference>
<dbReference type="GO" id="GO:0043001">
    <property type="term" value="P:Golgi to plasma membrane protein transport"/>
    <property type="evidence" value="ECO:0007669"/>
    <property type="project" value="TreeGrafter"/>
</dbReference>
<dbReference type="SMART" id="SM00382">
    <property type="entry name" value="AAA"/>
    <property type="match status" value="2"/>
</dbReference>
<keyword evidence="4" id="KW-0479">Metal-binding</keyword>
<dbReference type="GO" id="GO:0006891">
    <property type="term" value="P:intra-Golgi vesicle-mediated transport"/>
    <property type="evidence" value="ECO:0007669"/>
    <property type="project" value="TreeGrafter"/>
</dbReference>
<dbReference type="PANTHER" id="PTHR23078">
    <property type="entry name" value="VESICULAR-FUSION PROTEIN NSF"/>
    <property type="match status" value="1"/>
</dbReference>